<keyword evidence="3" id="KW-0732">Signal</keyword>
<gene>
    <name evidence="5" type="ORF">PTTW11_00623</name>
</gene>
<keyword evidence="2" id="KW-0812">Transmembrane</keyword>
<dbReference type="PANTHER" id="PTHR40622">
    <property type="match status" value="1"/>
</dbReference>
<feature type="chain" id="PRO_5043803507" description="DUF7728 domain-containing protein" evidence="3">
    <location>
        <begin position="27"/>
        <end position="375"/>
    </location>
</feature>
<keyword evidence="2" id="KW-1133">Transmembrane helix</keyword>
<dbReference type="Pfam" id="PF24854">
    <property type="entry name" value="DUF7728"/>
    <property type="match status" value="1"/>
</dbReference>
<dbReference type="EMBL" id="HG992977">
    <property type="protein sequence ID" value="CAE6997935.1"/>
    <property type="molecule type" value="Genomic_DNA"/>
</dbReference>
<evidence type="ECO:0000256" key="3">
    <source>
        <dbReference type="SAM" id="SignalP"/>
    </source>
</evidence>
<name>A0A6S6VQU8_9PLEO</name>
<feature type="domain" description="DUF7728" evidence="4">
    <location>
        <begin position="45"/>
        <end position="183"/>
    </location>
</feature>
<dbReference type="Proteomes" id="UP000472372">
    <property type="component" value="Chromosome 1"/>
</dbReference>
<dbReference type="PANTHER" id="PTHR40622:SF1">
    <property type="match status" value="1"/>
</dbReference>
<accession>A0A6S6VQU8</accession>
<evidence type="ECO:0000256" key="2">
    <source>
        <dbReference type="SAM" id="Phobius"/>
    </source>
</evidence>
<dbReference type="InterPro" id="IPR056145">
    <property type="entry name" value="DUF7728"/>
</dbReference>
<feature type="region of interest" description="Disordered" evidence="1">
    <location>
        <begin position="332"/>
        <end position="357"/>
    </location>
</feature>
<proteinExistence type="predicted"/>
<evidence type="ECO:0000256" key="1">
    <source>
        <dbReference type="SAM" id="MobiDB-lite"/>
    </source>
</evidence>
<organism evidence="5 6">
    <name type="scientific">Pyrenophora teres f. teres</name>
    <dbReference type="NCBI Taxonomy" id="97479"/>
    <lineage>
        <taxon>Eukaryota</taxon>
        <taxon>Fungi</taxon>
        <taxon>Dikarya</taxon>
        <taxon>Ascomycota</taxon>
        <taxon>Pezizomycotina</taxon>
        <taxon>Dothideomycetes</taxon>
        <taxon>Pleosporomycetidae</taxon>
        <taxon>Pleosporales</taxon>
        <taxon>Pleosporineae</taxon>
        <taxon>Pleosporaceae</taxon>
        <taxon>Pyrenophora</taxon>
    </lineage>
</organism>
<feature type="compositionally biased region" description="Acidic residues" evidence="1">
    <location>
        <begin position="332"/>
        <end position="349"/>
    </location>
</feature>
<protein>
    <recommendedName>
        <fullName evidence="4">DUF7728 domain-containing protein</fullName>
    </recommendedName>
</protein>
<feature type="compositionally biased region" description="Basic residues" evidence="1">
    <location>
        <begin position="222"/>
        <end position="236"/>
    </location>
</feature>
<feature type="signal peptide" evidence="3">
    <location>
        <begin position="1"/>
        <end position="26"/>
    </location>
</feature>
<reference evidence="5" key="1">
    <citation type="submission" date="2021-02" db="EMBL/GenBank/DDBJ databases">
        <authorList>
            <person name="Syme A R."/>
            <person name="Syme A R."/>
            <person name="Moolhuijzen P."/>
        </authorList>
    </citation>
    <scope>NUCLEOTIDE SEQUENCE</scope>
    <source>
        <strain evidence="5">W1-1</strain>
    </source>
</reference>
<sequence>MSLTKLGVFANLALAASAMLIPSTMTAEDLGDDHAFETLAINPPQRSVALECPGCAFATQEGDSLKWRANAGNAFRLDFDIGADQHTIKLDNYQLFPPSFRLPFQPYHVTQVGPGSEEGLRLRITGYEFRFDGSETISEAGTELLPMLFQITSVEGTPVNPPALQINVLKDLDGRLMIASFNEAQIQHSQATPTKDDKKCKEWPLYCKWKSIMEDRMQQLKHMGRPKPGCHKRPHHPAPGPGNLMEHDSPVGKPPHRSRPGKSYHGGQGHHGHSHAHFSMAARRAFFTIFVPILIGIFAGTLTYLVGMALGCLIAITVAKVRGQSYQPIALDEEDAEDVEAAEGSDEKEELPVYEAPPVYEEAAVKDDETKQSVL</sequence>
<evidence type="ECO:0000313" key="5">
    <source>
        <dbReference type="EMBL" id="CAE6997935.1"/>
    </source>
</evidence>
<feature type="compositionally biased region" description="Basic residues" evidence="1">
    <location>
        <begin position="254"/>
        <end position="275"/>
    </location>
</feature>
<dbReference type="AlphaFoldDB" id="A0A6S6VQU8"/>
<evidence type="ECO:0000313" key="6">
    <source>
        <dbReference type="Proteomes" id="UP000472372"/>
    </source>
</evidence>
<feature type="region of interest" description="Disordered" evidence="1">
    <location>
        <begin position="222"/>
        <end position="275"/>
    </location>
</feature>
<evidence type="ECO:0000259" key="4">
    <source>
        <dbReference type="Pfam" id="PF24854"/>
    </source>
</evidence>
<keyword evidence="2" id="KW-0472">Membrane</keyword>
<feature type="transmembrane region" description="Helical" evidence="2">
    <location>
        <begin position="285"/>
        <end position="318"/>
    </location>
</feature>